<evidence type="ECO:0000256" key="3">
    <source>
        <dbReference type="ARBA" id="ARBA00023242"/>
    </source>
</evidence>
<dbReference type="Proteomes" id="UP000046393">
    <property type="component" value="Unplaced"/>
</dbReference>
<evidence type="ECO:0000259" key="6">
    <source>
        <dbReference type="PROSITE" id="PS50102"/>
    </source>
</evidence>
<keyword evidence="2 4" id="KW-0694">RNA-binding</keyword>
<dbReference type="Gene3D" id="3.30.70.330">
    <property type="match status" value="2"/>
</dbReference>
<dbReference type="InterPro" id="IPR012677">
    <property type="entry name" value="Nucleotide-bd_a/b_plait_sf"/>
</dbReference>
<dbReference type="AlphaFoldDB" id="A0A0N5AUR9"/>
<dbReference type="PROSITE" id="PS50102">
    <property type="entry name" value="RRM"/>
    <property type="match status" value="2"/>
</dbReference>
<dbReference type="STRING" id="451379.A0A0N5AUR9"/>
<proteinExistence type="predicted"/>
<evidence type="ECO:0000256" key="4">
    <source>
        <dbReference type="PROSITE-ProRule" id="PRU00176"/>
    </source>
</evidence>
<accession>A0A0N5AUR9</accession>
<dbReference type="GO" id="GO:0003723">
    <property type="term" value="F:RNA binding"/>
    <property type="evidence" value="ECO:0007669"/>
    <property type="project" value="UniProtKB-UniRule"/>
</dbReference>
<dbReference type="PANTHER" id="PTHR10501">
    <property type="entry name" value="U1 SMALL NUCLEAR RIBONUCLEOPROTEIN A/U2 SMALL NUCLEAR RIBONUCLEOPROTEIN B"/>
    <property type="match status" value="1"/>
</dbReference>
<feature type="compositionally biased region" description="Low complexity" evidence="5">
    <location>
        <begin position="60"/>
        <end position="84"/>
    </location>
</feature>
<evidence type="ECO:0000256" key="1">
    <source>
        <dbReference type="ARBA" id="ARBA00004123"/>
    </source>
</evidence>
<comment type="subcellular location">
    <subcellularLocation>
        <location evidence="1">Nucleus</location>
    </subcellularLocation>
</comment>
<keyword evidence="3" id="KW-0539">Nucleus</keyword>
<feature type="domain" description="RRM" evidence="6">
    <location>
        <begin position="376"/>
        <end position="453"/>
    </location>
</feature>
<organism evidence="7 8">
    <name type="scientific">Syphacia muris</name>
    <dbReference type="NCBI Taxonomy" id="451379"/>
    <lineage>
        <taxon>Eukaryota</taxon>
        <taxon>Metazoa</taxon>
        <taxon>Ecdysozoa</taxon>
        <taxon>Nematoda</taxon>
        <taxon>Chromadorea</taxon>
        <taxon>Rhabditida</taxon>
        <taxon>Spirurina</taxon>
        <taxon>Oxyuridomorpha</taxon>
        <taxon>Oxyuroidea</taxon>
        <taxon>Oxyuridae</taxon>
        <taxon>Syphacia</taxon>
    </lineage>
</organism>
<name>A0A0N5AUR9_9BILA</name>
<keyword evidence="7" id="KW-1185">Reference proteome</keyword>
<protein>
    <submittedName>
        <fullName evidence="8">Protein couch potato</fullName>
    </submittedName>
</protein>
<dbReference type="SUPFAM" id="SSF54928">
    <property type="entry name" value="RNA-binding domain, RBD"/>
    <property type="match status" value="1"/>
</dbReference>
<dbReference type="FunFam" id="3.30.70.330:FF:000037">
    <property type="entry name" value="RNA-binding protein with multiple splicing 2"/>
    <property type="match status" value="1"/>
</dbReference>
<sequence length="460" mass="48023">MNRFDVDETSDYMLFNTLGHTKTNIRLKRARSRSPSPAMENGKLTAIQSMESVADHDHPTTAVAGAPTTATASSTSTSSTTTNTVITNSVPTPVSSAQVRTLFVSGLPMDAKPRELYLLFRAYSGYESSLLKITSKNGKTASPVGFVTFSTKAEADEARKALQGVRFDPDNAQTIRLELARSNTKVSKPKQFSASLPTGALLTNGCTAAGVTNATAIQPPPPPSSVLQQAVNAAASQFVNSLPTSNPHDLATAAAAVCLDPNNLTQLLNEHQLLALSAAGLPQFPHTSSLLFHSTPGLPPLQQVASNPAAAAAAAAAAAMFQPNSQAAALAQFTAASQAAAAQLSVAQQQAVAAVGSTTPVAATAPPTGIPNMACSTLFVANLGQMVNEEELKQLFRTFPGFCRLRMHTKGGSSVAFVEYSDIRQATQAMASLQGFQLPSSDRGGMRIEYAKNKMGDISG</sequence>
<dbReference type="WBParaSite" id="SMUV_0000861101-mRNA-1">
    <property type="protein sequence ID" value="SMUV_0000861101-mRNA-1"/>
    <property type="gene ID" value="SMUV_0000861101"/>
</dbReference>
<feature type="domain" description="RRM" evidence="6">
    <location>
        <begin position="100"/>
        <end position="182"/>
    </location>
</feature>
<reference evidence="8" key="1">
    <citation type="submission" date="2017-02" db="UniProtKB">
        <authorList>
            <consortium name="WormBaseParasite"/>
        </authorList>
    </citation>
    <scope>IDENTIFICATION</scope>
</reference>
<dbReference type="GO" id="GO:0005634">
    <property type="term" value="C:nucleus"/>
    <property type="evidence" value="ECO:0007669"/>
    <property type="project" value="UniProtKB-SubCell"/>
</dbReference>
<evidence type="ECO:0000313" key="7">
    <source>
        <dbReference type="Proteomes" id="UP000046393"/>
    </source>
</evidence>
<dbReference type="FunFam" id="3.30.70.330:FF:000029">
    <property type="entry name" value="U2 small nuclear ribonucleoprotein B"/>
    <property type="match status" value="1"/>
</dbReference>
<dbReference type="CDD" id="cd12245">
    <property type="entry name" value="RRM_scw1_like"/>
    <property type="match status" value="1"/>
</dbReference>
<evidence type="ECO:0000313" key="8">
    <source>
        <dbReference type="WBParaSite" id="SMUV_0000861101-mRNA-1"/>
    </source>
</evidence>
<feature type="region of interest" description="Disordered" evidence="5">
    <location>
        <begin position="58"/>
        <end position="84"/>
    </location>
</feature>
<evidence type="ECO:0000256" key="2">
    <source>
        <dbReference type="ARBA" id="ARBA00022884"/>
    </source>
</evidence>
<dbReference type="InterPro" id="IPR000504">
    <property type="entry name" value="RRM_dom"/>
</dbReference>
<dbReference type="InterPro" id="IPR035979">
    <property type="entry name" value="RBD_domain_sf"/>
</dbReference>
<dbReference type="SMART" id="SM00360">
    <property type="entry name" value="RRM"/>
    <property type="match status" value="2"/>
</dbReference>
<evidence type="ECO:0000256" key="5">
    <source>
        <dbReference type="SAM" id="MobiDB-lite"/>
    </source>
</evidence>
<dbReference type="Pfam" id="PF00076">
    <property type="entry name" value="RRM_1"/>
    <property type="match status" value="2"/>
</dbReference>